<reference evidence="2" key="1">
    <citation type="submission" date="2022-09" db="EMBL/GenBank/DDBJ databases">
        <title>Whole genome shotgun sequence of Streptomyces albidoflavus NBRC 12854.</title>
        <authorList>
            <person name="Komaki H."/>
            <person name="Tamura T."/>
        </authorList>
    </citation>
    <scope>NUCLEOTIDE SEQUENCE</scope>
    <source>
        <strain evidence="2">NBRC 12854</strain>
    </source>
</reference>
<keyword evidence="1" id="KW-0732">Signal</keyword>
<evidence type="ECO:0008006" key="4">
    <source>
        <dbReference type="Google" id="ProtNLM"/>
    </source>
</evidence>
<evidence type="ECO:0000256" key="1">
    <source>
        <dbReference type="SAM" id="SignalP"/>
    </source>
</evidence>
<protein>
    <recommendedName>
        <fullName evidence="4">Secreted protein</fullName>
    </recommendedName>
</protein>
<dbReference type="Proteomes" id="UP001051844">
    <property type="component" value="Unassembled WGS sequence"/>
</dbReference>
<proteinExistence type="predicted"/>
<name>A0AA37BYA3_9ACTN</name>
<dbReference type="AlphaFoldDB" id="A0AA37BYA3"/>
<feature type="chain" id="PRO_5041356732" description="Secreted protein" evidence="1">
    <location>
        <begin position="31"/>
        <end position="156"/>
    </location>
</feature>
<dbReference type="EMBL" id="BNDZ01000005">
    <property type="protein sequence ID" value="GHI46494.1"/>
    <property type="molecule type" value="Genomic_DNA"/>
</dbReference>
<accession>A0AA37BYA3</accession>
<gene>
    <name evidence="2" type="ORF">ScoT_26680</name>
</gene>
<evidence type="ECO:0000313" key="2">
    <source>
        <dbReference type="EMBL" id="GHI46494.1"/>
    </source>
</evidence>
<sequence>MIKRRAHKRIATIAGALSATTLLTVTQAAAVSLEIERATSTSGPTSPGSPWSCVRSGDNHTGTMVAQACWRTEGDWFLIHDSAKDGYSAVVDWESRDPQNRVHRAGFIFNAEGYASTVYKNKNYPEQNDIRFRACLGNWSTKKIKAGTCSGWITRG</sequence>
<organism evidence="2 3">
    <name type="scientific">Streptomyces albidoflavus</name>
    <dbReference type="NCBI Taxonomy" id="1886"/>
    <lineage>
        <taxon>Bacteria</taxon>
        <taxon>Bacillati</taxon>
        <taxon>Actinomycetota</taxon>
        <taxon>Actinomycetes</taxon>
        <taxon>Kitasatosporales</taxon>
        <taxon>Streptomycetaceae</taxon>
        <taxon>Streptomyces</taxon>
        <taxon>Streptomyces albidoflavus group</taxon>
    </lineage>
</organism>
<comment type="caution">
    <text evidence="2">The sequence shown here is derived from an EMBL/GenBank/DDBJ whole genome shotgun (WGS) entry which is preliminary data.</text>
</comment>
<evidence type="ECO:0000313" key="3">
    <source>
        <dbReference type="Proteomes" id="UP001051844"/>
    </source>
</evidence>
<feature type="signal peptide" evidence="1">
    <location>
        <begin position="1"/>
        <end position="30"/>
    </location>
</feature>